<dbReference type="CDD" id="cd00609">
    <property type="entry name" value="AAT_like"/>
    <property type="match status" value="1"/>
</dbReference>
<protein>
    <recommendedName>
        <fullName evidence="4">Aminotransferase</fullName>
        <ecNumber evidence="4">2.6.1.-</ecNumber>
    </recommendedName>
</protein>
<organism evidence="6 7">
    <name type="scientific">Boudabousia liubingyangii</name>
    <dbReference type="NCBI Taxonomy" id="1921764"/>
    <lineage>
        <taxon>Bacteria</taxon>
        <taxon>Bacillati</taxon>
        <taxon>Actinomycetota</taxon>
        <taxon>Actinomycetes</taxon>
        <taxon>Actinomycetales</taxon>
        <taxon>Actinomycetaceae</taxon>
        <taxon>Boudabousia</taxon>
    </lineage>
</organism>
<comment type="caution">
    <text evidence="6">The sequence shown here is derived from an EMBL/GenBank/DDBJ whole genome shotgun (WGS) entry which is preliminary data.</text>
</comment>
<dbReference type="STRING" id="1921764.BSR28_07550"/>
<comment type="similarity">
    <text evidence="4">Belongs to the class-I pyridoxal-phosphate-dependent aminotransferase family.</text>
</comment>
<dbReference type="GO" id="GO:0008483">
    <property type="term" value="F:transaminase activity"/>
    <property type="evidence" value="ECO:0007669"/>
    <property type="project" value="UniProtKB-KW"/>
</dbReference>
<dbReference type="Gene3D" id="3.90.1150.10">
    <property type="entry name" value="Aspartate Aminotransferase, domain 1"/>
    <property type="match status" value="1"/>
</dbReference>
<dbReference type="PROSITE" id="PS00105">
    <property type="entry name" value="AA_TRANSFER_CLASS_1"/>
    <property type="match status" value="1"/>
</dbReference>
<dbReference type="SUPFAM" id="SSF53383">
    <property type="entry name" value="PLP-dependent transferases"/>
    <property type="match status" value="1"/>
</dbReference>
<dbReference type="Gene3D" id="3.40.640.10">
    <property type="entry name" value="Type I PLP-dependent aspartate aminotransferase-like (Major domain)"/>
    <property type="match status" value="1"/>
</dbReference>
<dbReference type="InterPro" id="IPR004839">
    <property type="entry name" value="Aminotransferase_I/II_large"/>
</dbReference>
<dbReference type="InterPro" id="IPR015424">
    <property type="entry name" value="PyrdxlP-dep_Trfase"/>
</dbReference>
<evidence type="ECO:0000256" key="2">
    <source>
        <dbReference type="ARBA" id="ARBA00022576"/>
    </source>
</evidence>
<evidence type="ECO:0000256" key="3">
    <source>
        <dbReference type="ARBA" id="ARBA00022679"/>
    </source>
</evidence>
<evidence type="ECO:0000256" key="1">
    <source>
        <dbReference type="ARBA" id="ARBA00001933"/>
    </source>
</evidence>
<dbReference type="Pfam" id="PF00155">
    <property type="entry name" value="Aminotran_1_2"/>
    <property type="match status" value="1"/>
</dbReference>
<dbReference type="InterPro" id="IPR004838">
    <property type="entry name" value="NHTrfase_class1_PyrdxlP-BS"/>
</dbReference>
<proteinExistence type="inferred from homology"/>
<evidence type="ECO:0000259" key="5">
    <source>
        <dbReference type="Pfam" id="PF00155"/>
    </source>
</evidence>
<evidence type="ECO:0000313" key="6">
    <source>
        <dbReference type="EMBL" id="OKL47301.1"/>
    </source>
</evidence>
<dbReference type="AlphaFoldDB" id="A0A1Q5PL16"/>
<accession>A0A1Q5PL16</accession>
<dbReference type="InterPro" id="IPR050881">
    <property type="entry name" value="LL-DAP_aminotransferase"/>
</dbReference>
<name>A0A1Q5PL16_9ACTO</name>
<keyword evidence="3 4" id="KW-0808">Transferase</keyword>
<dbReference type="Proteomes" id="UP000186785">
    <property type="component" value="Unassembled WGS sequence"/>
</dbReference>
<dbReference type="PANTHER" id="PTHR42832:SF3">
    <property type="entry name" value="L-GLUTAMINE--4-(METHYLSULFANYL)-2-OXOBUTANOATE AMINOTRANSFERASE"/>
    <property type="match status" value="1"/>
</dbReference>
<dbReference type="OrthoDB" id="9813612at2"/>
<reference evidence="6 7" key="1">
    <citation type="submission" date="2016-11" db="EMBL/GenBank/DDBJ databases">
        <title>Actinomyces gypaetusis sp. nov. isolated from the vulture Gypaetus barbatus in Qinghai Tibet Plateau China.</title>
        <authorList>
            <person name="Meng X."/>
        </authorList>
    </citation>
    <scope>NUCLEOTIDE SEQUENCE [LARGE SCALE GENOMIC DNA]</scope>
    <source>
        <strain evidence="6 7">VUL4_2</strain>
    </source>
</reference>
<sequence length="376" mass="40678">MSERELNLPSFPWDSLKPFQEQAEQHPDGIINLSVGSPVDPTPEVAQQALSAHANYPNYPPAIGSPELRQALMAWAKNRNLGLSADNPPLPTVGSKEAVALIPGQLGIEPGDRVLIPDCAYPTYEISALLAGAEPIPVGPDPSTWPEAELAWINYPANPTGYVASIAQMREIVAWAREHQAVVIADECYATLAWEVPEAGPEGVPSLLDPRVTDGDNTGLLILYSVSKEANFAGYRAALVAGDKKLMARLTEVRKHSGLMVPGPVQAAFAQVLTDRSHVEVQKARYARRREILREALLAAGYEVDPESRAGLYLWVSKAGVTDAWELVAEFAKAGILVAPGAFYGTGSETLRHVRIALTTTDERMAQVPNRLVAQR</sequence>
<evidence type="ECO:0000256" key="4">
    <source>
        <dbReference type="RuleBase" id="RU000481"/>
    </source>
</evidence>
<dbReference type="InterPro" id="IPR019880">
    <property type="entry name" value="OxyQ"/>
</dbReference>
<dbReference type="EC" id="2.6.1.-" evidence="4"/>
<feature type="domain" description="Aminotransferase class I/classII large" evidence="5">
    <location>
        <begin position="30"/>
        <end position="368"/>
    </location>
</feature>
<dbReference type="PANTHER" id="PTHR42832">
    <property type="entry name" value="AMINO ACID AMINOTRANSFERASE"/>
    <property type="match status" value="1"/>
</dbReference>
<dbReference type="EMBL" id="MQSV01000004">
    <property type="protein sequence ID" value="OKL47301.1"/>
    <property type="molecule type" value="Genomic_DNA"/>
</dbReference>
<dbReference type="NCBIfam" id="TIGR03539">
    <property type="entry name" value="DapC_actino"/>
    <property type="match status" value="1"/>
</dbReference>
<gene>
    <name evidence="6" type="ORF">BSR29_06730</name>
</gene>
<keyword evidence="7" id="KW-1185">Reference proteome</keyword>
<evidence type="ECO:0000313" key="7">
    <source>
        <dbReference type="Proteomes" id="UP000186785"/>
    </source>
</evidence>
<dbReference type="GO" id="GO:0030170">
    <property type="term" value="F:pyridoxal phosphate binding"/>
    <property type="evidence" value="ECO:0007669"/>
    <property type="project" value="InterPro"/>
</dbReference>
<dbReference type="InterPro" id="IPR015422">
    <property type="entry name" value="PyrdxlP-dep_Trfase_small"/>
</dbReference>
<dbReference type="InterPro" id="IPR015421">
    <property type="entry name" value="PyrdxlP-dep_Trfase_major"/>
</dbReference>
<comment type="cofactor">
    <cofactor evidence="1 4">
        <name>pyridoxal 5'-phosphate</name>
        <dbReference type="ChEBI" id="CHEBI:597326"/>
    </cofactor>
</comment>
<keyword evidence="2 4" id="KW-0032">Aminotransferase</keyword>